<dbReference type="GO" id="GO:0004672">
    <property type="term" value="F:protein kinase activity"/>
    <property type="evidence" value="ECO:0007669"/>
    <property type="project" value="InterPro"/>
</dbReference>
<name>A0A397JF83_9GLOM</name>
<dbReference type="InterPro" id="IPR011009">
    <property type="entry name" value="Kinase-like_dom_sf"/>
</dbReference>
<dbReference type="AlphaFoldDB" id="A0A397JF83"/>
<dbReference type="PROSITE" id="PS50011">
    <property type="entry name" value="PROTEIN_KINASE_DOM"/>
    <property type="match status" value="1"/>
</dbReference>
<sequence>MSTFGKWPDYGFIINHVCLFRGEEKSPTNDKDAKAELQNKLCWVYDPAPYVLGYYANGPDVTFVAICRPLANHFPDVVNIVKSNLNQRRDRILNLRRIINLSILIKSLQDVIGWHESPEFQPIIRERQTIIVCSTNIKKTFTDDKESDRRVEKLRNVYKTLNKKRVPNVDNLLFAKNELGTVYLGPKGMSVKPKNQKKLLEAIACILEALVVMHGDDPIFHQDIRWQNIIRLPGELSEPSKWILIDWDEADRPPTQPATHLAKENHAPEVFQANHLGEVDIWSVGKLITEASEWFIDLLPSIIEFGNEMQSSNRPNARDALKKIKSFLT</sequence>
<keyword evidence="3" id="KW-1185">Reference proteome</keyword>
<gene>
    <name evidence="2" type="ORF">Glove_89g98</name>
</gene>
<dbReference type="SUPFAM" id="SSF56112">
    <property type="entry name" value="Protein kinase-like (PK-like)"/>
    <property type="match status" value="1"/>
</dbReference>
<dbReference type="OrthoDB" id="2432637at2759"/>
<dbReference type="Proteomes" id="UP000266861">
    <property type="component" value="Unassembled WGS sequence"/>
</dbReference>
<organism evidence="2 3">
    <name type="scientific">Diversispora epigaea</name>
    <dbReference type="NCBI Taxonomy" id="1348612"/>
    <lineage>
        <taxon>Eukaryota</taxon>
        <taxon>Fungi</taxon>
        <taxon>Fungi incertae sedis</taxon>
        <taxon>Mucoromycota</taxon>
        <taxon>Glomeromycotina</taxon>
        <taxon>Glomeromycetes</taxon>
        <taxon>Diversisporales</taxon>
        <taxon>Diversisporaceae</taxon>
        <taxon>Diversispora</taxon>
    </lineage>
</organism>
<evidence type="ECO:0000259" key="1">
    <source>
        <dbReference type="PROSITE" id="PS50011"/>
    </source>
</evidence>
<reference evidence="2 3" key="1">
    <citation type="submission" date="2018-08" db="EMBL/GenBank/DDBJ databases">
        <title>Genome and evolution of the arbuscular mycorrhizal fungus Diversispora epigaea (formerly Glomus versiforme) and its bacterial endosymbionts.</title>
        <authorList>
            <person name="Sun X."/>
            <person name="Fei Z."/>
            <person name="Harrison M."/>
        </authorList>
    </citation>
    <scope>NUCLEOTIDE SEQUENCE [LARGE SCALE GENOMIC DNA]</scope>
    <source>
        <strain evidence="2 3">IT104</strain>
    </source>
</reference>
<protein>
    <recommendedName>
        <fullName evidence="1">Protein kinase domain-containing protein</fullName>
    </recommendedName>
</protein>
<dbReference type="InterPro" id="IPR000719">
    <property type="entry name" value="Prot_kinase_dom"/>
</dbReference>
<comment type="caution">
    <text evidence="2">The sequence shown here is derived from an EMBL/GenBank/DDBJ whole genome shotgun (WGS) entry which is preliminary data.</text>
</comment>
<dbReference type="GO" id="GO:0005524">
    <property type="term" value="F:ATP binding"/>
    <property type="evidence" value="ECO:0007669"/>
    <property type="project" value="InterPro"/>
</dbReference>
<dbReference type="EMBL" id="PQFF01000085">
    <property type="protein sequence ID" value="RHZ83623.1"/>
    <property type="molecule type" value="Genomic_DNA"/>
</dbReference>
<proteinExistence type="predicted"/>
<feature type="domain" description="Protein kinase" evidence="1">
    <location>
        <begin position="63"/>
        <end position="329"/>
    </location>
</feature>
<evidence type="ECO:0000313" key="3">
    <source>
        <dbReference type="Proteomes" id="UP000266861"/>
    </source>
</evidence>
<accession>A0A397JF83</accession>
<evidence type="ECO:0000313" key="2">
    <source>
        <dbReference type="EMBL" id="RHZ83623.1"/>
    </source>
</evidence>
<dbReference type="Gene3D" id="1.10.510.10">
    <property type="entry name" value="Transferase(Phosphotransferase) domain 1"/>
    <property type="match status" value="1"/>
</dbReference>